<dbReference type="Proteomes" id="UP001320715">
    <property type="component" value="Unassembled WGS sequence"/>
</dbReference>
<protein>
    <submittedName>
        <fullName evidence="9">D-alanyl-D-alanine carboxypeptidase</fullName>
    </submittedName>
</protein>
<evidence type="ECO:0000313" key="9">
    <source>
        <dbReference type="EMBL" id="MCO6408418.1"/>
    </source>
</evidence>
<dbReference type="Gene3D" id="3.40.710.10">
    <property type="entry name" value="DD-peptidase/beta-lactamase superfamily"/>
    <property type="match status" value="1"/>
</dbReference>
<keyword evidence="6" id="KW-0961">Cell wall biogenesis/degradation</keyword>
<dbReference type="PANTHER" id="PTHR21581:SF6">
    <property type="entry name" value="TRAFFICKING PROTEIN PARTICLE COMPLEX SUBUNIT 12"/>
    <property type="match status" value="1"/>
</dbReference>
<keyword evidence="3" id="KW-0378">Hydrolase</keyword>
<comment type="similarity">
    <text evidence="1 7">Belongs to the peptidase S11 family.</text>
</comment>
<dbReference type="PRINTS" id="PR00725">
    <property type="entry name" value="DADACBPTASE1"/>
</dbReference>
<evidence type="ECO:0000256" key="4">
    <source>
        <dbReference type="ARBA" id="ARBA00022960"/>
    </source>
</evidence>
<dbReference type="GO" id="GO:0004180">
    <property type="term" value="F:carboxypeptidase activity"/>
    <property type="evidence" value="ECO:0007669"/>
    <property type="project" value="UniProtKB-KW"/>
</dbReference>
<keyword evidence="10" id="KW-1185">Reference proteome</keyword>
<dbReference type="PANTHER" id="PTHR21581">
    <property type="entry name" value="D-ALANYL-D-ALANINE CARBOXYPEPTIDASE"/>
    <property type="match status" value="1"/>
</dbReference>
<dbReference type="Gene3D" id="3.30.70.1070">
    <property type="entry name" value="Sporulation related repeat"/>
    <property type="match status" value="1"/>
</dbReference>
<evidence type="ECO:0000256" key="3">
    <source>
        <dbReference type="ARBA" id="ARBA00022801"/>
    </source>
</evidence>
<dbReference type="Pfam" id="PF05036">
    <property type="entry name" value="SPOR"/>
    <property type="match status" value="1"/>
</dbReference>
<comment type="caution">
    <text evidence="9">The sequence shown here is derived from an EMBL/GenBank/DDBJ whole genome shotgun (WGS) entry which is preliminary data.</text>
</comment>
<evidence type="ECO:0000259" key="8">
    <source>
        <dbReference type="PROSITE" id="PS51724"/>
    </source>
</evidence>
<evidence type="ECO:0000256" key="7">
    <source>
        <dbReference type="RuleBase" id="RU004016"/>
    </source>
</evidence>
<dbReference type="InterPro" id="IPR018044">
    <property type="entry name" value="Peptidase_S11"/>
</dbReference>
<evidence type="ECO:0000313" key="10">
    <source>
        <dbReference type="Proteomes" id="UP001320715"/>
    </source>
</evidence>
<accession>A0ABT1CQI7</accession>
<keyword evidence="9" id="KW-0121">Carboxypeptidase</keyword>
<organism evidence="9 10">
    <name type="scientific">Hoeflea alexandrii</name>
    <dbReference type="NCBI Taxonomy" id="288436"/>
    <lineage>
        <taxon>Bacteria</taxon>
        <taxon>Pseudomonadati</taxon>
        <taxon>Pseudomonadota</taxon>
        <taxon>Alphaproteobacteria</taxon>
        <taxon>Hyphomicrobiales</taxon>
        <taxon>Rhizobiaceae</taxon>
        <taxon>Hoeflea</taxon>
    </lineage>
</organism>
<evidence type="ECO:0000256" key="5">
    <source>
        <dbReference type="ARBA" id="ARBA00022984"/>
    </source>
</evidence>
<keyword evidence="9" id="KW-0645">Protease</keyword>
<dbReference type="InterPro" id="IPR036680">
    <property type="entry name" value="SPOR-like_sf"/>
</dbReference>
<dbReference type="EMBL" id="JAAAML010000001">
    <property type="protein sequence ID" value="MCO6408418.1"/>
    <property type="molecule type" value="Genomic_DNA"/>
</dbReference>
<feature type="domain" description="SPOR" evidence="8">
    <location>
        <begin position="383"/>
        <end position="467"/>
    </location>
</feature>
<name>A0ABT1CQI7_9HYPH</name>
<dbReference type="Pfam" id="PF00768">
    <property type="entry name" value="Peptidase_S11"/>
    <property type="match status" value="1"/>
</dbReference>
<dbReference type="SUPFAM" id="SSF56601">
    <property type="entry name" value="beta-lactamase/transpeptidase-like"/>
    <property type="match status" value="1"/>
</dbReference>
<dbReference type="SUPFAM" id="SSF110997">
    <property type="entry name" value="Sporulation related repeat"/>
    <property type="match status" value="1"/>
</dbReference>
<proteinExistence type="inferred from homology"/>
<gene>
    <name evidence="9" type="ORF">GTW23_09560</name>
</gene>
<evidence type="ECO:0000256" key="2">
    <source>
        <dbReference type="ARBA" id="ARBA00022729"/>
    </source>
</evidence>
<keyword evidence="4" id="KW-0133">Cell shape</keyword>
<sequence>MVYQRKSSSADRFAALPSSALHLLALIGIALVLGSGPAAANSKYAGIVVDAKTGKTLYAHDADELRYPASLTKMMTLYLVFEALERGQIKLSTRIKFSANAAKEPPTKLGVGTGRSITVEQGIYALVTKSANDASTAIAEHLGGSEAKFAAMMTAKARSLGMSRTTFRNAHGLPNSKQVSTARDMARLGIALREHHPRYYKYFSTRSFTFGKTRMGNHNRLLGAVRGVDGIKTGYTRASGFNLVSSVIDRDRSIVAVVMGGRTGASRNAQMKDLIARYLPKASTRGNGNLIARGAPANMAVAIAALELPKVGPVPSQRHQGNQRLAFAYAAPTPEPVVGRAALVNSLIAQKVAIPTPAPAVVPPLPVETASNEAVDPVTTASTNAMDGWMIQIGAMPDRNAAIELLARAQTAGGSALSGTEPFTMAYTKSNEQLYRARFGGFDGQAAATQACKTLKKKGYACWATAN</sequence>
<keyword evidence="2" id="KW-0732">Signal</keyword>
<dbReference type="InterPro" id="IPR012338">
    <property type="entry name" value="Beta-lactam/transpept-like"/>
</dbReference>
<evidence type="ECO:0000256" key="6">
    <source>
        <dbReference type="ARBA" id="ARBA00023316"/>
    </source>
</evidence>
<evidence type="ECO:0000256" key="1">
    <source>
        <dbReference type="ARBA" id="ARBA00007164"/>
    </source>
</evidence>
<dbReference type="PROSITE" id="PS51724">
    <property type="entry name" value="SPOR"/>
    <property type="match status" value="1"/>
</dbReference>
<keyword evidence="5" id="KW-0573">Peptidoglycan synthesis</keyword>
<reference evidence="9 10" key="1">
    <citation type="submission" date="2020-01" db="EMBL/GenBank/DDBJ databases">
        <title>Genomes of bacteria type strains.</title>
        <authorList>
            <person name="Chen J."/>
            <person name="Zhu S."/>
            <person name="Yang J."/>
        </authorList>
    </citation>
    <scope>NUCLEOTIDE SEQUENCE [LARGE SCALE GENOMIC DNA]</scope>
    <source>
        <strain evidence="9 10">DSM 16655</strain>
    </source>
</reference>
<dbReference type="InterPro" id="IPR007730">
    <property type="entry name" value="SPOR-like_dom"/>
</dbReference>
<dbReference type="InterPro" id="IPR001967">
    <property type="entry name" value="Peptidase_S11_N"/>
</dbReference>